<dbReference type="Pfam" id="PF07963">
    <property type="entry name" value="N_methyl"/>
    <property type="match status" value="1"/>
</dbReference>
<gene>
    <name evidence="3" type="ORF">SAMN04489868_12413</name>
</gene>
<proteinExistence type="predicted"/>
<dbReference type="RefSeq" id="WP_177186210.1">
    <property type="nucleotide sequence ID" value="NZ_FOQE01000024.1"/>
</dbReference>
<name>A0A1I3CWD3_9LACT</name>
<dbReference type="Pfam" id="PF15980">
    <property type="entry name" value="ComGF"/>
    <property type="match status" value="1"/>
</dbReference>
<protein>
    <submittedName>
        <fullName evidence="3">Competence protein ComGF</fullName>
    </submittedName>
</protein>
<evidence type="ECO:0000256" key="2">
    <source>
        <dbReference type="ARBA" id="ARBA00023287"/>
    </source>
</evidence>
<dbReference type="EMBL" id="FOQE01000024">
    <property type="protein sequence ID" value="SFH78658.1"/>
    <property type="molecule type" value="Genomic_DNA"/>
</dbReference>
<comment type="subcellular location">
    <subcellularLocation>
        <location evidence="1">Cell surface</location>
    </subcellularLocation>
</comment>
<keyword evidence="2" id="KW-0178">Competence</keyword>
<dbReference type="GO" id="GO:0030420">
    <property type="term" value="P:establishment of competence for transformation"/>
    <property type="evidence" value="ECO:0007669"/>
    <property type="project" value="UniProtKB-KW"/>
</dbReference>
<sequence length="173" mass="20273">MGTKKKQLSNFNLFKSISDKEKGFTLIEAVFALLILILSLSLVSTAVQQLDLIHQQMVKNNQLEWHLFLNQFEYEASRTIFQTTDGKKAEFKKYNEESKKLETISYFKMKDKEVLIRQVDGKGYQPMLLNVQQLSYTVKNRILYLSVDFNNQEHYKGLVRLKIAEQPQEAENE</sequence>
<dbReference type="InterPro" id="IPR016977">
    <property type="entry name" value="ComGF"/>
</dbReference>
<accession>A0A1I3CWD3</accession>
<dbReference type="InterPro" id="IPR012902">
    <property type="entry name" value="N_methyl_site"/>
</dbReference>
<evidence type="ECO:0000313" key="3">
    <source>
        <dbReference type="EMBL" id="SFH78658.1"/>
    </source>
</evidence>
<dbReference type="AlphaFoldDB" id="A0A1I3CWD3"/>
<reference evidence="3 4" key="1">
    <citation type="submission" date="2016-10" db="EMBL/GenBank/DDBJ databases">
        <authorList>
            <person name="de Groot N.N."/>
        </authorList>
    </citation>
    <scope>NUCLEOTIDE SEQUENCE [LARGE SCALE GENOMIC DNA]</scope>
    <source>
        <strain evidence="3 4">DSM 27630</strain>
    </source>
</reference>
<dbReference type="NCBIfam" id="NF041002">
    <property type="entry name" value="pilin_ComGF"/>
    <property type="match status" value="1"/>
</dbReference>
<keyword evidence="4" id="KW-1185">Reference proteome</keyword>
<organism evidence="3 4">
    <name type="scientific">Pisciglobus halotolerans</name>
    <dbReference type="NCBI Taxonomy" id="745365"/>
    <lineage>
        <taxon>Bacteria</taxon>
        <taxon>Bacillati</taxon>
        <taxon>Bacillota</taxon>
        <taxon>Bacilli</taxon>
        <taxon>Lactobacillales</taxon>
        <taxon>Carnobacteriaceae</taxon>
    </lineage>
</organism>
<evidence type="ECO:0000256" key="1">
    <source>
        <dbReference type="ARBA" id="ARBA00004241"/>
    </source>
</evidence>
<dbReference type="GO" id="GO:0009986">
    <property type="term" value="C:cell surface"/>
    <property type="evidence" value="ECO:0007669"/>
    <property type="project" value="UniProtKB-SubCell"/>
</dbReference>
<evidence type="ECO:0000313" key="4">
    <source>
        <dbReference type="Proteomes" id="UP000198668"/>
    </source>
</evidence>
<dbReference type="PROSITE" id="PS00409">
    <property type="entry name" value="PROKAR_NTER_METHYL"/>
    <property type="match status" value="1"/>
</dbReference>
<dbReference type="Proteomes" id="UP000198668">
    <property type="component" value="Unassembled WGS sequence"/>
</dbReference>